<dbReference type="Proteomes" id="UP000272942">
    <property type="component" value="Unassembled WGS sequence"/>
</dbReference>
<proteinExistence type="predicted"/>
<organism evidence="1 2">
    <name type="scientific">Echinostoma caproni</name>
    <dbReference type="NCBI Taxonomy" id="27848"/>
    <lineage>
        <taxon>Eukaryota</taxon>
        <taxon>Metazoa</taxon>
        <taxon>Spiralia</taxon>
        <taxon>Lophotrochozoa</taxon>
        <taxon>Platyhelminthes</taxon>
        <taxon>Trematoda</taxon>
        <taxon>Digenea</taxon>
        <taxon>Plagiorchiida</taxon>
        <taxon>Echinostomata</taxon>
        <taxon>Echinostomatoidea</taxon>
        <taxon>Echinostomatidae</taxon>
        <taxon>Echinostoma</taxon>
    </lineage>
</organism>
<accession>A0A3P8K130</accession>
<evidence type="ECO:0000313" key="2">
    <source>
        <dbReference type="Proteomes" id="UP000272942"/>
    </source>
</evidence>
<name>A0A3P8K130_9TREM</name>
<gene>
    <name evidence="1" type="ORF">ECPE_LOCUS4853</name>
</gene>
<protein>
    <submittedName>
        <fullName evidence="1">Uncharacterized protein</fullName>
    </submittedName>
</protein>
<reference evidence="1 2" key="1">
    <citation type="submission" date="2018-11" db="EMBL/GenBank/DDBJ databases">
        <authorList>
            <consortium name="Pathogen Informatics"/>
        </authorList>
    </citation>
    <scope>NUCLEOTIDE SEQUENCE [LARGE SCALE GENOMIC DNA]</scope>
    <source>
        <strain evidence="1 2">Egypt</strain>
    </source>
</reference>
<dbReference type="OrthoDB" id="5950457at2759"/>
<sequence>MVNDDAAPTFERKCTPGPQERWLTVLPGIGWDNLVNEERGPTIDLEKYDSCRHSIDGQFLIPDDILIEPRKHSQVDLTSDVFESTSQCTSLTAYSINSAIDFGATYYRINGDFSFEKESLRQDLVRA</sequence>
<evidence type="ECO:0000313" key="1">
    <source>
        <dbReference type="EMBL" id="VDP73809.1"/>
    </source>
</evidence>
<dbReference type="AlphaFoldDB" id="A0A3P8K130"/>
<keyword evidence="2" id="KW-1185">Reference proteome</keyword>
<dbReference type="EMBL" id="UZAN01041695">
    <property type="protein sequence ID" value="VDP73809.1"/>
    <property type="molecule type" value="Genomic_DNA"/>
</dbReference>